<sequence>MRPFIEMEDVGFYYEPDPPPKDRWVLKEVRLTVAKGEYVAIMGPNGSGKSTLARLMNGLLLPKEGRVQVDGYSTDDEMHLWRIRQRVGMVFQNPDNQLVATTVRDEIAFGMENLGVPREEMVRRIPEVLAQVGLEGMEEWPPHLLSGGQKQRLAIAAVLAMRPEAIVLDEATAMLDPAGRQSVLDILHRMHREGMTIIHITHSAKEAAHAKRLLIMADGEVKMDGTPEEVFQDIDRLSAWGLEVPLMAALHHRLTRFGFDLPVSWTETEKWVEAVCRSISGESVSLTDGEHSRKNKP</sequence>
<dbReference type="InterPro" id="IPR030947">
    <property type="entry name" value="EcfA_1"/>
</dbReference>
<dbReference type="PANTHER" id="PTHR43553">
    <property type="entry name" value="HEAVY METAL TRANSPORTER"/>
    <property type="match status" value="1"/>
</dbReference>
<keyword evidence="7" id="KW-1278">Translocase</keyword>
<comment type="subcellular location">
    <subcellularLocation>
        <location evidence="1">Cell membrane</location>
        <topology evidence="1">Peripheral membrane protein</topology>
    </subcellularLocation>
</comment>
<evidence type="ECO:0000259" key="9">
    <source>
        <dbReference type="PROSITE" id="PS50893"/>
    </source>
</evidence>
<dbReference type="InterPro" id="IPR015856">
    <property type="entry name" value="ABC_transpr_CbiO/EcfA_su"/>
</dbReference>
<comment type="caution">
    <text evidence="10">The sequence shown here is derived from an EMBL/GenBank/DDBJ whole genome shotgun (WGS) entry which is preliminary data.</text>
</comment>
<dbReference type="Pfam" id="PF00005">
    <property type="entry name" value="ABC_tran"/>
    <property type="match status" value="1"/>
</dbReference>
<dbReference type="CDD" id="cd03225">
    <property type="entry name" value="ABC_cobalt_CbiO_domain1"/>
    <property type="match status" value="1"/>
</dbReference>
<dbReference type="SUPFAM" id="SSF52540">
    <property type="entry name" value="P-loop containing nucleoside triphosphate hydrolases"/>
    <property type="match status" value="1"/>
</dbReference>
<evidence type="ECO:0000256" key="5">
    <source>
        <dbReference type="ARBA" id="ARBA00022741"/>
    </source>
</evidence>
<evidence type="ECO:0000256" key="1">
    <source>
        <dbReference type="ARBA" id="ARBA00004202"/>
    </source>
</evidence>
<evidence type="ECO:0000256" key="6">
    <source>
        <dbReference type="ARBA" id="ARBA00022840"/>
    </source>
</evidence>
<dbReference type="PANTHER" id="PTHR43553:SF24">
    <property type="entry name" value="ENERGY-COUPLING FACTOR TRANSPORTER ATP-BINDING PROTEIN ECFA1"/>
    <property type="match status" value="1"/>
</dbReference>
<dbReference type="PROSITE" id="PS00211">
    <property type="entry name" value="ABC_TRANSPORTER_1"/>
    <property type="match status" value="1"/>
</dbReference>
<dbReference type="Gene3D" id="3.40.50.300">
    <property type="entry name" value="P-loop containing nucleotide triphosphate hydrolases"/>
    <property type="match status" value="1"/>
</dbReference>
<name>A0ABS2WIF1_9BACL</name>
<keyword evidence="5" id="KW-0547">Nucleotide-binding</keyword>
<evidence type="ECO:0000256" key="7">
    <source>
        <dbReference type="ARBA" id="ARBA00022967"/>
    </source>
</evidence>
<protein>
    <submittedName>
        <fullName evidence="10">Energy-coupling factor transporter ATPase</fullName>
    </submittedName>
</protein>
<accession>A0ABS2WIF1</accession>
<evidence type="ECO:0000256" key="2">
    <source>
        <dbReference type="ARBA" id="ARBA00005417"/>
    </source>
</evidence>
<evidence type="ECO:0000313" key="10">
    <source>
        <dbReference type="EMBL" id="MBN2909301.1"/>
    </source>
</evidence>
<organism evidence="10 11">
    <name type="scientific">Polycladomyces zharkentensis</name>
    <dbReference type="NCBI Taxonomy" id="2807616"/>
    <lineage>
        <taxon>Bacteria</taxon>
        <taxon>Bacillati</taxon>
        <taxon>Bacillota</taxon>
        <taxon>Bacilli</taxon>
        <taxon>Bacillales</taxon>
        <taxon>Thermoactinomycetaceae</taxon>
        <taxon>Polycladomyces</taxon>
    </lineage>
</organism>
<dbReference type="EMBL" id="JAFHAP010000007">
    <property type="protein sequence ID" value="MBN2909301.1"/>
    <property type="molecule type" value="Genomic_DNA"/>
</dbReference>
<dbReference type="InterPro" id="IPR027417">
    <property type="entry name" value="P-loop_NTPase"/>
</dbReference>
<keyword evidence="3" id="KW-0813">Transport</keyword>
<keyword evidence="6" id="KW-0067">ATP-binding</keyword>
<keyword evidence="8" id="KW-0472">Membrane</keyword>
<dbReference type="InterPro" id="IPR003439">
    <property type="entry name" value="ABC_transporter-like_ATP-bd"/>
</dbReference>
<dbReference type="InterPro" id="IPR017871">
    <property type="entry name" value="ABC_transporter-like_CS"/>
</dbReference>
<dbReference type="NCBIfam" id="TIGR04520">
    <property type="entry name" value="ECF_ATPase_1"/>
    <property type="match status" value="1"/>
</dbReference>
<dbReference type="PROSITE" id="PS50893">
    <property type="entry name" value="ABC_TRANSPORTER_2"/>
    <property type="match status" value="1"/>
</dbReference>
<reference evidence="10" key="1">
    <citation type="journal article" date="2024" name="Int. J. Syst. Evol. Microbiol.">
        <title>Polycladomyces zharkentensis sp. nov., a novel thermophilic cellulose- and starch-degrading member of the Bacillota from a geothermal aquifer in Kazakhstan.</title>
        <authorList>
            <person name="Mashzhan A."/>
            <person name="Kistaubayeva A."/>
            <person name="Javier-Lopez R."/>
            <person name="Bissenova U."/>
            <person name="Bissenbay A."/>
            <person name="Birkeland N.K."/>
        </authorList>
    </citation>
    <scope>NUCLEOTIDE SEQUENCE</scope>
    <source>
        <strain evidence="10">ZKZ2T</strain>
    </source>
</reference>
<evidence type="ECO:0000256" key="3">
    <source>
        <dbReference type="ARBA" id="ARBA00022448"/>
    </source>
</evidence>
<evidence type="ECO:0000313" key="11">
    <source>
        <dbReference type="Proteomes" id="UP001177120"/>
    </source>
</evidence>
<evidence type="ECO:0000256" key="4">
    <source>
        <dbReference type="ARBA" id="ARBA00022475"/>
    </source>
</evidence>
<keyword evidence="11" id="KW-1185">Reference proteome</keyword>
<keyword evidence="4" id="KW-1003">Cell membrane</keyword>
<feature type="domain" description="ABC transporter" evidence="9">
    <location>
        <begin position="5"/>
        <end position="243"/>
    </location>
</feature>
<dbReference type="InterPro" id="IPR050095">
    <property type="entry name" value="ECF_ABC_transporter_ATP-bd"/>
</dbReference>
<dbReference type="RefSeq" id="WP_205494225.1">
    <property type="nucleotide sequence ID" value="NZ_JAFHAP010000007.1"/>
</dbReference>
<comment type="similarity">
    <text evidence="2">Belongs to the ABC transporter superfamily.</text>
</comment>
<proteinExistence type="inferred from homology"/>
<dbReference type="Proteomes" id="UP001177120">
    <property type="component" value="Unassembled WGS sequence"/>
</dbReference>
<evidence type="ECO:0000256" key="8">
    <source>
        <dbReference type="ARBA" id="ARBA00023136"/>
    </source>
</evidence>
<dbReference type="InterPro" id="IPR003593">
    <property type="entry name" value="AAA+_ATPase"/>
</dbReference>
<dbReference type="SMART" id="SM00382">
    <property type="entry name" value="AAA"/>
    <property type="match status" value="1"/>
</dbReference>
<gene>
    <name evidence="10" type="ORF">JQC72_07160</name>
</gene>